<evidence type="ECO:0000313" key="2">
    <source>
        <dbReference type="EMBL" id="SUZ89444.1"/>
    </source>
</evidence>
<keyword evidence="1" id="KW-1133">Transmembrane helix</keyword>
<dbReference type="InterPro" id="IPR001457">
    <property type="entry name" value="NADH_UbQ/plastoQ_OxRdtase_su6"/>
</dbReference>
<reference evidence="2" key="1">
    <citation type="submission" date="2018-05" db="EMBL/GenBank/DDBJ databases">
        <authorList>
            <person name="Lanie J.A."/>
            <person name="Ng W.-L."/>
            <person name="Kazmierczak K.M."/>
            <person name="Andrzejewski T.M."/>
            <person name="Davidsen T.M."/>
            <person name="Wayne K.J."/>
            <person name="Tettelin H."/>
            <person name="Glass J.I."/>
            <person name="Rusch D."/>
            <person name="Podicherti R."/>
            <person name="Tsui H.-C.T."/>
            <person name="Winkler M.E."/>
        </authorList>
    </citation>
    <scope>NUCLEOTIDE SEQUENCE</scope>
</reference>
<evidence type="ECO:0008006" key="3">
    <source>
        <dbReference type="Google" id="ProtNLM"/>
    </source>
</evidence>
<dbReference type="EMBL" id="UINC01001816">
    <property type="protein sequence ID" value="SUZ89444.1"/>
    <property type="molecule type" value="Genomic_DNA"/>
</dbReference>
<sequence>MLVMTLFGVAVQFVAQEAHFLAAVQVIVYAGAIVVLFLFVIMLLGVDRAQSLELSFLPVQRWAALLFASGSLAVVVALILAVGEPVTGVEAMGGALGSTDDVRLLARSLFSDYVYAFELTSLLLVIAVIGAVVLVRKPRETDAVVAEDRGDA</sequence>
<dbReference type="AlphaFoldDB" id="A0A381RE33"/>
<keyword evidence="1" id="KW-0812">Transmembrane</keyword>
<protein>
    <recommendedName>
        <fullName evidence="3">NADH-quinone oxidoreductase subunit J</fullName>
    </recommendedName>
</protein>
<feature type="transmembrane region" description="Helical" evidence="1">
    <location>
        <begin position="113"/>
        <end position="135"/>
    </location>
</feature>
<dbReference type="PANTHER" id="PTHR33269">
    <property type="entry name" value="NADH-UBIQUINONE OXIDOREDUCTASE CHAIN 6"/>
    <property type="match status" value="1"/>
</dbReference>
<keyword evidence="1" id="KW-0472">Membrane</keyword>
<name>A0A381RE33_9ZZZZ</name>
<dbReference type="Pfam" id="PF00499">
    <property type="entry name" value="Oxidored_q3"/>
    <property type="match status" value="1"/>
</dbReference>
<dbReference type="PANTHER" id="PTHR33269:SF17">
    <property type="entry name" value="NADH-UBIQUINONE OXIDOREDUCTASE CHAIN 6"/>
    <property type="match status" value="1"/>
</dbReference>
<accession>A0A381RE33</accession>
<dbReference type="InterPro" id="IPR042106">
    <property type="entry name" value="Nuo/plastoQ_OxRdtase_6_NuoJ"/>
</dbReference>
<evidence type="ECO:0000256" key="1">
    <source>
        <dbReference type="SAM" id="Phobius"/>
    </source>
</evidence>
<feature type="transmembrane region" description="Helical" evidence="1">
    <location>
        <begin position="62"/>
        <end position="82"/>
    </location>
</feature>
<dbReference type="Gene3D" id="1.20.120.1200">
    <property type="entry name" value="NADH-ubiquinone/plastoquinone oxidoreductase chain 6, subunit NuoJ"/>
    <property type="match status" value="1"/>
</dbReference>
<feature type="transmembrane region" description="Helical" evidence="1">
    <location>
        <begin position="26"/>
        <end position="46"/>
    </location>
</feature>
<dbReference type="GO" id="GO:0008137">
    <property type="term" value="F:NADH dehydrogenase (ubiquinone) activity"/>
    <property type="evidence" value="ECO:0007669"/>
    <property type="project" value="InterPro"/>
</dbReference>
<gene>
    <name evidence="2" type="ORF">METZ01_LOCUS42298</name>
</gene>
<organism evidence="2">
    <name type="scientific">marine metagenome</name>
    <dbReference type="NCBI Taxonomy" id="408172"/>
    <lineage>
        <taxon>unclassified sequences</taxon>
        <taxon>metagenomes</taxon>
        <taxon>ecological metagenomes</taxon>
    </lineage>
</organism>
<proteinExistence type="predicted"/>